<gene>
    <name evidence="1" type="ORF">CZ787_08380</name>
</gene>
<dbReference type="EMBL" id="FUKM01000033">
    <property type="protein sequence ID" value="SJN12571.1"/>
    <property type="molecule type" value="Genomic_DNA"/>
</dbReference>
<reference evidence="1 2" key="1">
    <citation type="submission" date="2017-02" db="EMBL/GenBank/DDBJ databases">
        <authorList>
            <person name="Dridi B."/>
        </authorList>
    </citation>
    <scope>NUCLEOTIDE SEQUENCE [LARGE SCALE GENOMIC DNA]</scope>
    <source>
        <strain evidence="1 2">JB380</strain>
    </source>
</reference>
<keyword evidence="1" id="KW-0540">Nuclease</keyword>
<evidence type="ECO:0000313" key="1">
    <source>
        <dbReference type="EMBL" id="SJN12571.1"/>
    </source>
</evidence>
<keyword evidence="1" id="KW-0378">Hydrolase</keyword>
<dbReference type="AlphaFoldDB" id="A0A1R4HY83"/>
<name>A0A1R4HY83_9GAMM</name>
<accession>A0A1R4HY83</accession>
<dbReference type="InterPro" id="IPR036890">
    <property type="entry name" value="HATPase_C_sf"/>
</dbReference>
<sequence>MLGRQQIAGIPNAIHELFKNAHDAYAENVEADYFRRNRVLVLRDDGYGMTRNDVENRWLTLGTESRVNANVVNKDIAEHEWRGPKNLPQRAIMGEKGIGRLAIAVIAPITILMTRASRPDGLKNLVVALVHWGLFEQPGLDISEINVPVAEFPGGMLPTREDICGLADKVAKNLEDLRHEISPEAFKQLKETLQQVRFIGPDMLDKTLNKNSDGSERQDPLTLSGDGYGTTFIVLPVAPELDDDIDSGTERESSKLERNLLGFSNVMSLLKPVIKTEFRDHLADGPHERIGSKSFFTSEDFKRTDQYFEGTFNEQGQFIGTVSIYGKPRPYVCNWIDGKGRTPRCGPFSLRYGYVQGRSTESRLNPTDWQEMSSKTDRVGGLYIYRDGIRVLPYGNSDVDWLDIEKRRTYSARDWFFSYRRGFGYVEIKHSVNDSLTEKAGREGFRENLAYRDFRSILVNFFKQLAYEFFRNTSPQGEDYIEGKELFTAQAELLKKQKVKAESRRKDFQKLLDVFFEKYNSGYFETESKRILEELSENIFKLDGIKSTEEFAYGSRVLEAEIKQKINKINSSNPNCYA</sequence>
<keyword evidence="1" id="KW-0269">Exonuclease</keyword>
<dbReference type="SUPFAM" id="SSF55874">
    <property type="entry name" value="ATPase domain of HSP90 chaperone/DNA topoisomerase II/histidine kinase"/>
    <property type="match status" value="1"/>
</dbReference>
<protein>
    <submittedName>
        <fullName evidence="1">Exonuclease SbcC</fullName>
    </submittedName>
</protein>
<dbReference type="Pfam" id="PF13589">
    <property type="entry name" value="HATPase_c_3"/>
    <property type="match status" value="1"/>
</dbReference>
<organism evidence="1 2">
    <name type="scientific">Halomonas citrativorans</name>
    <dbReference type="NCBI Taxonomy" id="2742612"/>
    <lineage>
        <taxon>Bacteria</taxon>
        <taxon>Pseudomonadati</taxon>
        <taxon>Pseudomonadota</taxon>
        <taxon>Gammaproteobacteria</taxon>
        <taxon>Oceanospirillales</taxon>
        <taxon>Halomonadaceae</taxon>
        <taxon>Halomonas</taxon>
    </lineage>
</organism>
<evidence type="ECO:0000313" key="2">
    <source>
        <dbReference type="Proteomes" id="UP000196331"/>
    </source>
</evidence>
<dbReference type="GO" id="GO:0004527">
    <property type="term" value="F:exonuclease activity"/>
    <property type="evidence" value="ECO:0007669"/>
    <property type="project" value="UniProtKB-KW"/>
</dbReference>
<proteinExistence type="predicted"/>
<dbReference type="Gene3D" id="3.30.565.10">
    <property type="entry name" value="Histidine kinase-like ATPase, C-terminal domain"/>
    <property type="match status" value="1"/>
</dbReference>
<dbReference type="Proteomes" id="UP000196331">
    <property type="component" value="Unassembled WGS sequence"/>
</dbReference>
<comment type="caution">
    <text evidence="1">The sequence shown here is derived from an EMBL/GenBank/DDBJ whole genome shotgun (WGS) entry which is preliminary data.</text>
</comment>